<name>A0A177WXK9_BATDL</name>
<organism evidence="3 4">
    <name type="scientific">Batrachochytrium dendrobatidis (strain JEL423)</name>
    <dbReference type="NCBI Taxonomy" id="403673"/>
    <lineage>
        <taxon>Eukaryota</taxon>
        <taxon>Fungi</taxon>
        <taxon>Fungi incertae sedis</taxon>
        <taxon>Chytridiomycota</taxon>
        <taxon>Chytridiomycota incertae sedis</taxon>
        <taxon>Chytridiomycetes</taxon>
        <taxon>Rhizophydiales</taxon>
        <taxon>Rhizophydiales incertae sedis</taxon>
        <taxon>Batrachochytrium</taxon>
    </lineage>
</organism>
<feature type="compositionally biased region" description="Low complexity" evidence="1">
    <location>
        <begin position="251"/>
        <end position="272"/>
    </location>
</feature>
<dbReference type="OrthoDB" id="10581699at2759"/>
<dbReference type="VEuPathDB" id="FungiDB:BDEG_27910"/>
<feature type="transmembrane region" description="Helical" evidence="2">
    <location>
        <begin position="175"/>
        <end position="194"/>
    </location>
</feature>
<accession>A0A177WXK9</accession>
<feature type="transmembrane region" description="Helical" evidence="2">
    <location>
        <begin position="141"/>
        <end position="163"/>
    </location>
</feature>
<proteinExistence type="predicted"/>
<evidence type="ECO:0000313" key="3">
    <source>
        <dbReference type="EMBL" id="OAJ44708.1"/>
    </source>
</evidence>
<evidence type="ECO:0000256" key="1">
    <source>
        <dbReference type="SAM" id="MobiDB-lite"/>
    </source>
</evidence>
<keyword evidence="2" id="KW-0812">Transmembrane</keyword>
<evidence type="ECO:0000313" key="4">
    <source>
        <dbReference type="Proteomes" id="UP000077115"/>
    </source>
</evidence>
<dbReference type="Proteomes" id="UP000077115">
    <property type="component" value="Unassembled WGS sequence"/>
</dbReference>
<reference evidence="3 4" key="1">
    <citation type="submission" date="2006-10" db="EMBL/GenBank/DDBJ databases">
        <title>The Genome Sequence of Batrachochytrium dendrobatidis JEL423.</title>
        <authorList>
            <consortium name="The Broad Institute Genome Sequencing Platform"/>
            <person name="Birren B."/>
            <person name="Lander E."/>
            <person name="Galagan J."/>
            <person name="Cuomo C."/>
            <person name="Devon K."/>
            <person name="Jaffe D."/>
            <person name="Butler J."/>
            <person name="Alvarez P."/>
            <person name="Gnerre S."/>
            <person name="Grabherr M."/>
            <person name="Kleber M."/>
            <person name="Mauceli E."/>
            <person name="Brockman W."/>
            <person name="Young S."/>
            <person name="LaButti K."/>
            <person name="Sykes S."/>
            <person name="DeCaprio D."/>
            <person name="Crawford M."/>
            <person name="Koehrsen M."/>
            <person name="Engels R."/>
            <person name="Montgomery P."/>
            <person name="Pearson M."/>
            <person name="Howarth C."/>
            <person name="Larson L."/>
            <person name="White J."/>
            <person name="O'Leary S."/>
            <person name="Kodira C."/>
            <person name="Zeng Q."/>
            <person name="Yandava C."/>
            <person name="Alvarado L."/>
            <person name="Longcore J."/>
            <person name="James T."/>
        </authorList>
    </citation>
    <scope>NUCLEOTIDE SEQUENCE [LARGE SCALE GENOMIC DNA]</scope>
    <source>
        <strain evidence="3 4">JEL423</strain>
    </source>
</reference>
<protein>
    <submittedName>
        <fullName evidence="3">Uncharacterized protein</fullName>
    </submittedName>
</protein>
<feature type="region of interest" description="Disordered" evidence="1">
    <location>
        <begin position="250"/>
        <end position="272"/>
    </location>
</feature>
<feature type="transmembrane region" description="Helical" evidence="2">
    <location>
        <begin position="6"/>
        <end position="28"/>
    </location>
</feature>
<feature type="transmembrane region" description="Helical" evidence="2">
    <location>
        <begin position="105"/>
        <end position="129"/>
    </location>
</feature>
<reference evidence="3 4" key="2">
    <citation type="submission" date="2016-05" db="EMBL/GenBank/DDBJ databases">
        <title>Lineage-specific infection strategies underlie the spectrum of fungal disease in amphibians.</title>
        <authorList>
            <person name="Cuomo C.A."/>
            <person name="Farrer R.A."/>
            <person name="James T."/>
            <person name="Longcore J."/>
            <person name="Birren B."/>
        </authorList>
    </citation>
    <scope>NUCLEOTIDE SEQUENCE [LARGE SCALE GENOMIC DNA]</scope>
    <source>
        <strain evidence="3 4">JEL423</strain>
    </source>
</reference>
<sequence length="272" mass="31065">MTLQPPDYFVLMISALLVIFGFVILYRLSKLPSRLYANCLRYSGACLIANVIIISCWEYIYEFRGPIGTSISNFLMSIEALLFIVAQLEFLKIFTTFFKSITHELVLRAQICIVVISQIYVFSAFYPLYPPTMHYLRTVQIIWPAVFGLYDLFQQVFLIYFVLYKLRSTTKIFRLQFVILAFTGLVIMIGGAYIELCIGYQMGPSISLLGGLTMHLYGECSVASMEILRIALQDSIAKRPKNQYLNTVLDPQSSQKSQKSQKLQKPQKAVTS</sequence>
<gene>
    <name evidence="3" type="ORF">BDEG_27910</name>
</gene>
<dbReference type="AlphaFoldDB" id="A0A177WXK9"/>
<feature type="transmembrane region" description="Helical" evidence="2">
    <location>
        <begin position="80"/>
        <end position="98"/>
    </location>
</feature>
<dbReference type="EMBL" id="DS022313">
    <property type="protein sequence ID" value="OAJ44708.1"/>
    <property type="molecule type" value="Genomic_DNA"/>
</dbReference>
<evidence type="ECO:0000256" key="2">
    <source>
        <dbReference type="SAM" id="Phobius"/>
    </source>
</evidence>
<feature type="transmembrane region" description="Helical" evidence="2">
    <location>
        <begin position="40"/>
        <end position="60"/>
    </location>
</feature>
<keyword evidence="2" id="KW-0472">Membrane</keyword>
<keyword evidence="2" id="KW-1133">Transmembrane helix</keyword>